<dbReference type="Ensembl" id="ENSBMST00010013410.1">
    <property type="protein sequence ID" value="ENSBMSP00010012054.1"/>
    <property type="gene ID" value="ENSBMSG00010008845.1"/>
</dbReference>
<protein>
    <submittedName>
        <fullName evidence="1">Uncharacterized protein</fullName>
    </submittedName>
</protein>
<proteinExistence type="predicted"/>
<evidence type="ECO:0000313" key="1">
    <source>
        <dbReference type="Ensembl" id="ENSBMSP00010012054.1"/>
    </source>
</evidence>
<dbReference type="GeneTree" id="ENSGT00910000148601"/>
<name>A0A8C0HYJ5_BALMU</name>
<reference evidence="1" key="1">
    <citation type="submission" date="2023-09" db="UniProtKB">
        <authorList>
            <consortium name="Ensembl"/>
        </authorList>
    </citation>
    <scope>IDENTIFICATION</scope>
</reference>
<dbReference type="AlphaFoldDB" id="A0A8C0HYJ5"/>
<accession>A0A8C0HYJ5</accession>
<dbReference type="OMA" id="NKWILYP"/>
<sequence>MNPSTHTITPHQHKPGSIIHTSDIKSSRILHSVIWLGLQLKICINWSPTSGSTNNLIRSNTSNHPLISTLNKWILYPINPHHNTRTTMTSLPFMTTSQNMIYFYPSRNQPSPF</sequence>
<organism evidence="1">
    <name type="scientific">Balaenoptera musculus</name>
    <name type="common">Blue whale</name>
    <dbReference type="NCBI Taxonomy" id="9771"/>
    <lineage>
        <taxon>Eukaryota</taxon>
        <taxon>Metazoa</taxon>
        <taxon>Chordata</taxon>
        <taxon>Craniata</taxon>
        <taxon>Vertebrata</taxon>
        <taxon>Euteleostomi</taxon>
        <taxon>Mammalia</taxon>
        <taxon>Eutheria</taxon>
        <taxon>Laurasiatheria</taxon>
        <taxon>Artiodactyla</taxon>
        <taxon>Whippomorpha</taxon>
        <taxon>Cetacea</taxon>
        <taxon>Mysticeti</taxon>
        <taxon>Balaenopteridae</taxon>
        <taxon>Balaenoptera</taxon>
    </lineage>
</organism>